<sequence>MRTIRNTTLALATTVSLIGGSATVAVADEVPATAVRVAAENTDTHNAAPHEDEGSAGGYEKPLILAGVFIVLIGAIVTIGDMVKEGTLAIPGITPAR</sequence>
<evidence type="ECO:0000256" key="1">
    <source>
        <dbReference type="SAM" id="Phobius"/>
    </source>
</evidence>
<proteinExistence type="predicted"/>
<dbReference type="Proteomes" id="UP000664332">
    <property type="component" value="Unassembled WGS sequence"/>
</dbReference>
<dbReference type="EMBL" id="JAFLEQ010000003">
    <property type="protein sequence ID" value="MBN9643070.1"/>
    <property type="molecule type" value="Genomic_DNA"/>
</dbReference>
<comment type="caution">
    <text evidence="3">The sequence shown here is derived from an EMBL/GenBank/DDBJ whole genome shotgun (WGS) entry which is preliminary data.</text>
</comment>
<name>A0A939IW62_9CORY</name>
<protein>
    <recommendedName>
        <fullName evidence="5">Secreted protein</fullName>
    </recommendedName>
</protein>
<organism evidence="3 4">
    <name type="scientific">Corynebacterium mendelii</name>
    <dbReference type="NCBI Taxonomy" id="2765362"/>
    <lineage>
        <taxon>Bacteria</taxon>
        <taxon>Bacillati</taxon>
        <taxon>Actinomycetota</taxon>
        <taxon>Actinomycetes</taxon>
        <taxon>Mycobacteriales</taxon>
        <taxon>Corynebacteriaceae</taxon>
        <taxon>Corynebacterium</taxon>
    </lineage>
</organism>
<keyword evidence="1" id="KW-0812">Transmembrane</keyword>
<keyword evidence="4" id="KW-1185">Reference proteome</keyword>
<dbReference type="RefSeq" id="WP_207117489.1">
    <property type="nucleotide sequence ID" value="NZ_JAFLEQ010000003.1"/>
</dbReference>
<keyword evidence="2" id="KW-0732">Signal</keyword>
<evidence type="ECO:0000313" key="4">
    <source>
        <dbReference type="Proteomes" id="UP000664332"/>
    </source>
</evidence>
<reference evidence="3" key="1">
    <citation type="submission" date="2021-03" db="EMBL/GenBank/DDBJ databases">
        <authorList>
            <person name="Sun Q."/>
        </authorList>
    </citation>
    <scope>NUCLEOTIDE SEQUENCE</scope>
    <source>
        <strain evidence="3">CCM 8862</strain>
    </source>
</reference>
<evidence type="ECO:0000313" key="3">
    <source>
        <dbReference type="EMBL" id="MBN9643070.1"/>
    </source>
</evidence>
<gene>
    <name evidence="3" type="ORF">JZY06_00270</name>
</gene>
<accession>A0A939IW62</accession>
<feature type="signal peptide" evidence="2">
    <location>
        <begin position="1"/>
        <end position="27"/>
    </location>
</feature>
<keyword evidence="1" id="KW-0472">Membrane</keyword>
<keyword evidence="1" id="KW-1133">Transmembrane helix</keyword>
<evidence type="ECO:0000256" key="2">
    <source>
        <dbReference type="SAM" id="SignalP"/>
    </source>
</evidence>
<evidence type="ECO:0008006" key="5">
    <source>
        <dbReference type="Google" id="ProtNLM"/>
    </source>
</evidence>
<dbReference type="AlphaFoldDB" id="A0A939IW62"/>
<feature type="transmembrane region" description="Helical" evidence="1">
    <location>
        <begin position="63"/>
        <end position="83"/>
    </location>
</feature>
<feature type="chain" id="PRO_5037520033" description="Secreted protein" evidence="2">
    <location>
        <begin position="28"/>
        <end position="97"/>
    </location>
</feature>